<dbReference type="Proteomes" id="UP000825134">
    <property type="component" value="Chromosome"/>
</dbReference>
<evidence type="ECO:0000256" key="7">
    <source>
        <dbReference type="ARBA" id="ARBA00022764"/>
    </source>
</evidence>
<evidence type="ECO:0000256" key="2">
    <source>
        <dbReference type="ARBA" id="ARBA00004418"/>
    </source>
</evidence>
<feature type="chain" id="PRO_5042662586" description="Periplasmic serine endoprotease DegP-like" evidence="13">
    <location>
        <begin position="17"/>
        <end position="497"/>
    </location>
</feature>
<keyword evidence="7" id="KW-0574">Periplasm</keyword>
<dbReference type="InterPro" id="IPR001478">
    <property type="entry name" value="PDZ"/>
</dbReference>
<evidence type="ECO:0000256" key="11">
    <source>
        <dbReference type="PIRSR" id="PIRSR611782-1"/>
    </source>
</evidence>
<evidence type="ECO:0000256" key="1">
    <source>
        <dbReference type="ARBA" id="ARBA00001772"/>
    </source>
</evidence>
<evidence type="ECO:0000259" key="14">
    <source>
        <dbReference type="PROSITE" id="PS50106"/>
    </source>
</evidence>
<feature type="binding site" evidence="12">
    <location>
        <position position="173"/>
    </location>
    <ligand>
        <name>substrate</name>
    </ligand>
</feature>
<reference evidence="15" key="1">
    <citation type="journal article" date="2021" name="Front. Microbiol.">
        <title>Generation of Tetracycline and Rifamycin Resistant Chlamydia Suis Recombinants.</title>
        <authorList>
            <person name="Marti H."/>
            <person name="Bommana S."/>
            <person name="Read T.D."/>
            <person name="Pesch T."/>
            <person name="Prahauser B."/>
            <person name="Dean D."/>
            <person name="Borel N."/>
        </authorList>
    </citation>
    <scope>NUCLEOTIDE SEQUENCE</scope>
    <source>
        <strain evidence="15">208.1</strain>
    </source>
</reference>
<dbReference type="InterPro" id="IPR041489">
    <property type="entry name" value="PDZ_6"/>
</dbReference>
<dbReference type="PRINTS" id="PR00834">
    <property type="entry name" value="PROTEASES2C"/>
</dbReference>
<comment type="similarity">
    <text evidence="3 13">Belongs to the peptidase S1C family.</text>
</comment>
<evidence type="ECO:0000256" key="4">
    <source>
        <dbReference type="ARBA" id="ARBA00022670"/>
    </source>
</evidence>
<dbReference type="SUPFAM" id="SSF50156">
    <property type="entry name" value="PDZ domain-like"/>
    <property type="match status" value="2"/>
</dbReference>
<dbReference type="Gene3D" id="2.30.42.10">
    <property type="match status" value="2"/>
</dbReference>
<dbReference type="PROSITE" id="PS50106">
    <property type="entry name" value="PDZ"/>
    <property type="match status" value="2"/>
</dbReference>
<feature type="binding site" evidence="12">
    <location>
        <position position="143"/>
    </location>
    <ligand>
        <name>substrate</name>
    </ligand>
</feature>
<evidence type="ECO:0000256" key="9">
    <source>
        <dbReference type="ARBA" id="ARBA00022825"/>
    </source>
</evidence>
<dbReference type="Pfam" id="PF17820">
    <property type="entry name" value="PDZ_6"/>
    <property type="match status" value="1"/>
</dbReference>
<dbReference type="SMART" id="SM00228">
    <property type="entry name" value="PDZ"/>
    <property type="match status" value="2"/>
</dbReference>
<evidence type="ECO:0000256" key="6">
    <source>
        <dbReference type="ARBA" id="ARBA00022737"/>
    </source>
</evidence>
<feature type="domain" description="PDZ" evidence="14">
    <location>
        <begin position="390"/>
        <end position="485"/>
    </location>
</feature>
<evidence type="ECO:0000256" key="5">
    <source>
        <dbReference type="ARBA" id="ARBA00022729"/>
    </source>
</evidence>
<evidence type="ECO:0000256" key="12">
    <source>
        <dbReference type="PIRSR" id="PIRSR611782-2"/>
    </source>
</evidence>
<name>A0AAQ0EMS2_9CHLA</name>
<dbReference type="FunFam" id="2.40.10.10:FF:000001">
    <property type="entry name" value="Periplasmic serine protease DegS"/>
    <property type="match status" value="1"/>
</dbReference>
<dbReference type="GO" id="GO:0004252">
    <property type="term" value="F:serine-type endopeptidase activity"/>
    <property type="evidence" value="ECO:0007669"/>
    <property type="project" value="InterPro"/>
</dbReference>
<comment type="subcellular location">
    <subcellularLocation>
        <location evidence="2 13">Periplasm</location>
    </subcellularLocation>
</comment>
<evidence type="ECO:0000313" key="16">
    <source>
        <dbReference type="Proteomes" id="UP000825134"/>
    </source>
</evidence>
<keyword evidence="9 13" id="KW-0720">Serine protease</keyword>
<dbReference type="CDD" id="cd10839">
    <property type="entry name" value="cpPDZ1_DegP-like"/>
    <property type="match status" value="1"/>
</dbReference>
<feature type="signal peptide" evidence="13">
    <location>
        <begin position="1"/>
        <end position="16"/>
    </location>
</feature>
<proteinExistence type="inferred from homology"/>
<evidence type="ECO:0000256" key="3">
    <source>
        <dbReference type="ARBA" id="ARBA00010541"/>
    </source>
</evidence>
<dbReference type="InterPro" id="IPR001940">
    <property type="entry name" value="Peptidase_S1C"/>
</dbReference>
<organism evidence="15 16">
    <name type="scientific">Chlamydia suis</name>
    <dbReference type="NCBI Taxonomy" id="83559"/>
    <lineage>
        <taxon>Bacteria</taxon>
        <taxon>Pseudomonadati</taxon>
        <taxon>Chlamydiota</taxon>
        <taxon>Chlamydiia</taxon>
        <taxon>Chlamydiales</taxon>
        <taxon>Chlamydiaceae</taxon>
        <taxon>Chlamydia/Chlamydophila group</taxon>
        <taxon>Chlamydia</taxon>
    </lineage>
</organism>
<feature type="domain" description="PDZ" evidence="14">
    <location>
        <begin position="291"/>
        <end position="382"/>
    </location>
</feature>
<keyword evidence="8 13" id="KW-0378">Hydrolase</keyword>
<comment type="catalytic activity">
    <reaction evidence="1 13">
        <text>Acts on substrates that are at least partially unfolded. The cleavage site P1 residue is normally between a pair of hydrophobic residues, such as Val-|-Val.</text>
        <dbReference type="EC" id="3.4.21.107"/>
    </reaction>
</comment>
<dbReference type="InterPro" id="IPR036034">
    <property type="entry name" value="PDZ_sf"/>
</dbReference>
<evidence type="ECO:0000313" key="15">
    <source>
        <dbReference type="EMBL" id="QYC74810.1"/>
    </source>
</evidence>
<sequence length="497" mass="53111">MMKKLLCVLLSTSVFSSPMLGYGASKKDAQNDICLAGSLGERDLSQEDLLKEVSRGFSKVAAQATPGVVYIENFPKTGGAAIASSGNKRGLQENPFDYFNDEFFNRFFGLPSHREQPRPQQRDAVRGTGFIVSEDGYVVTNHHVVEDAGKIHVTLHDGQKYTAKIVGLDPKTDLAVIKIQAEKLPFLTFGNSDQLQIGDWAIAIGNPFGLQATVTVGVISAKGRNQLHIVDFEDFIQTDAAINPGNSGGPLLNIDGQVIGVNTAIVSGSGGYIGIGFAIPSLMAKRVIDQLISDGQVTRGFLGVTLQPIDSELAACYKLEKVYGALVTDVVKGSPAEKAGLRQEDVIVAYNGKEVESLSALRNAISLMMPGTRVVLKVVREGKIIDIPVTVTQIPTEDGVSALQKMGIRVQNITPELCKKLGLASDTKGILVMSVEAGSPAASAGVVPGQLILAVNRQRVSSVEELNQVLKNAKGENILLMVSQGEIIRFIVLKSDE</sequence>
<dbReference type="AlphaFoldDB" id="A0AAQ0EMS2"/>
<dbReference type="FunFam" id="2.30.42.10:FF:000037">
    <property type="entry name" value="Periplasmic serine endoprotease DegP-like"/>
    <property type="match status" value="1"/>
</dbReference>
<dbReference type="EMBL" id="CP063185">
    <property type="protein sequence ID" value="QYC74810.1"/>
    <property type="molecule type" value="Genomic_DNA"/>
</dbReference>
<feature type="binding site" evidence="12">
    <location>
        <begin position="245"/>
        <end position="247"/>
    </location>
    <ligand>
        <name>substrate</name>
    </ligand>
</feature>
<keyword evidence="5 13" id="KW-0732">Signal</keyword>
<protein>
    <recommendedName>
        <fullName evidence="13">Periplasmic serine endoprotease DegP-like</fullName>
        <ecNumber evidence="13">3.4.21.107</ecNumber>
    </recommendedName>
</protein>
<dbReference type="Pfam" id="PF13365">
    <property type="entry name" value="Trypsin_2"/>
    <property type="match status" value="1"/>
</dbReference>
<feature type="active site" description="Charge relay system" evidence="11">
    <location>
        <position position="143"/>
    </location>
</feature>
<dbReference type="EC" id="3.4.21.107" evidence="13"/>
<dbReference type="InterPro" id="IPR011782">
    <property type="entry name" value="Pept_S1C_Do"/>
</dbReference>
<gene>
    <name evidence="15" type="ORF">INQ84_02325</name>
</gene>
<dbReference type="FunFam" id="2.40.10.120:FF:000007">
    <property type="entry name" value="Periplasmic serine endoprotease DegP-like"/>
    <property type="match status" value="1"/>
</dbReference>
<evidence type="ECO:0000256" key="13">
    <source>
        <dbReference type="RuleBase" id="RU364067"/>
    </source>
</evidence>
<dbReference type="Gene3D" id="2.40.10.120">
    <property type="match status" value="1"/>
</dbReference>
<dbReference type="GO" id="GO:0006508">
    <property type="term" value="P:proteolysis"/>
    <property type="evidence" value="ECO:0007669"/>
    <property type="project" value="UniProtKB-KW"/>
</dbReference>
<dbReference type="InterPro" id="IPR009003">
    <property type="entry name" value="Peptidase_S1_PA"/>
</dbReference>
<feature type="active site" description="Charge relay system" evidence="11">
    <location>
        <position position="173"/>
    </location>
</feature>
<dbReference type="SUPFAM" id="SSF50494">
    <property type="entry name" value="Trypsin-like serine proteases"/>
    <property type="match status" value="1"/>
</dbReference>
<feature type="active site" description="Charge relay system" evidence="11">
    <location>
        <position position="247"/>
    </location>
</feature>
<dbReference type="Pfam" id="PF13180">
    <property type="entry name" value="PDZ_2"/>
    <property type="match status" value="1"/>
</dbReference>
<dbReference type="RefSeq" id="WP_080122668.1">
    <property type="nucleotide sequence ID" value="NZ_CP035278.1"/>
</dbReference>
<dbReference type="GO" id="GO:0042597">
    <property type="term" value="C:periplasmic space"/>
    <property type="evidence" value="ECO:0007669"/>
    <property type="project" value="UniProtKB-SubCell"/>
</dbReference>
<dbReference type="NCBIfam" id="TIGR02037">
    <property type="entry name" value="degP_htrA_DO"/>
    <property type="match status" value="1"/>
</dbReference>
<accession>A0AAQ0EMS2</accession>
<keyword evidence="6" id="KW-0677">Repeat</keyword>
<evidence type="ECO:0000256" key="10">
    <source>
        <dbReference type="ARBA" id="ARBA00023016"/>
    </source>
</evidence>
<keyword evidence="4 13" id="KW-0645">Protease</keyword>
<dbReference type="PANTHER" id="PTHR22939">
    <property type="entry name" value="SERINE PROTEASE FAMILY S1C HTRA-RELATED"/>
    <property type="match status" value="1"/>
</dbReference>
<keyword evidence="10 13" id="KW-0346">Stress response</keyword>
<evidence type="ECO:0000256" key="8">
    <source>
        <dbReference type="ARBA" id="ARBA00022801"/>
    </source>
</evidence>
<dbReference type="PANTHER" id="PTHR22939:SF129">
    <property type="entry name" value="SERINE PROTEASE HTRA2, MITOCHONDRIAL"/>
    <property type="match status" value="1"/>
</dbReference>